<dbReference type="Proteomes" id="UP000238176">
    <property type="component" value="Unassembled WGS sequence"/>
</dbReference>
<dbReference type="Pfam" id="PF13672">
    <property type="entry name" value="PP2C_2"/>
    <property type="match status" value="1"/>
</dbReference>
<reference evidence="2 3" key="1">
    <citation type="submission" date="2018-03" db="EMBL/GenBank/DDBJ databases">
        <title>Genomic Encyclopedia of Type Strains, Phase III (KMG-III): the genomes of soil and plant-associated and newly described type strains.</title>
        <authorList>
            <person name="Whitman W."/>
        </authorList>
    </citation>
    <scope>NUCLEOTIDE SEQUENCE [LARGE SCALE GENOMIC DNA]</scope>
    <source>
        <strain evidence="2 3">CGMCC 4.7067</strain>
    </source>
</reference>
<dbReference type="OrthoDB" id="3190646at2"/>
<gene>
    <name evidence="2" type="ORF">B0I28_10399</name>
</gene>
<dbReference type="EMBL" id="PVTJ01000003">
    <property type="protein sequence ID" value="PRY59625.1"/>
    <property type="molecule type" value="Genomic_DNA"/>
</dbReference>
<dbReference type="RefSeq" id="WP_106363548.1">
    <property type="nucleotide sequence ID" value="NZ_PVTJ01000003.1"/>
</dbReference>
<evidence type="ECO:0000259" key="1">
    <source>
        <dbReference type="Pfam" id="PF13672"/>
    </source>
</evidence>
<accession>A0A2T0UNX1</accession>
<protein>
    <submittedName>
        <fullName evidence="2">Protein phosphatase 2C-like protein</fullName>
    </submittedName>
</protein>
<dbReference type="InterPro" id="IPR001932">
    <property type="entry name" value="PPM-type_phosphatase-like_dom"/>
</dbReference>
<dbReference type="Gene3D" id="3.60.40.10">
    <property type="entry name" value="PPM-type phosphatase domain"/>
    <property type="match status" value="1"/>
</dbReference>
<sequence>MIVAGAESRPGSAAPNEDLLLVADAWALVLDGITRYPDDGCVHDVPWYTAALAEAVAVHMSGPPRPLTEVLTAAIEAVNARHAPTCDLANPVTPGATAALVRSRGDALDWLVLGDCAITFRDRDGKCRTETDDRLAAVPSAPAADLAGVRRWPVDHVARFRNRDGGFWVAAADPAVASMARTGTAEDVADLLLCTDGLTRLVERYGRTWPDLMSLAADRGAGALLDLVRDCEDRDPSPPTKRHDDATAVLLRFADHRFASL</sequence>
<evidence type="ECO:0000313" key="3">
    <source>
        <dbReference type="Proteomes" id="UP000238176"/>
    </source>
</evidence>
<evidence type="ECO:0000313" key="2">
    <source>
        <dbReference type="EMBL" id="PRY59625.1"/>
    </source>
</evidence>
<dbReference type="SUPFAM" id="SSF81606">
    <property type="entry name" value="PP2C-like"/>
    <property type="match status" value="1"/>
</dbReference>
<dbReference type="InterPro" id="IPR036457">
    <property type="entry name" value="PPM-type-like_dom_sf"/>
</dbReference>
<feature type="domain" description="PPM-type phosphatase" evidence="1">
    <location>
        <begin position="45"/>
        <end position="210"/>
    </location>
</feature>
<keyword evidence="3" id="KW-1185">Reference proteome</keyword>
<name>A0A2T0UNX1_9ACTN</name>
<dbReference type="AlphaFoldDB" id="A0A2T0UNX1"/>
<proteinExistence type="predicted"/>
<organism evidence="2 3">
    <name type="scientific">Glycomyces artemisiae</name>
    <dbReference type="NCBI Taxonomy" id="1076443"/>
    <lineage>
        <taxon>Bacteria</taxon>
        <taxon>Bacillati</taxon>
        <taxon>Actinomycetota</taxon>
        <taxon>Actinomycetes</taxon>
        <taxon>Glycomycetales</taxon>
        <taxon>Glycomycetaceae</taxon>
        <taxon>Glycomyces</taxon>
    </lineage>
</organism>
<comment type="caution">
    <text evidence="2">The sequence shown here is derived from an EMBL/GenBank/DDBJ whole genome shotgun (WGS) entry which is preliminary data.</text>
</comment>